<dbReference type="Proteomes" id="UP000005801">
    <property type="component" value="Unassembled WGS sequence"/>
</dbReference>
<keyword evidence="2" id="KW-1185">Reference proteome</keyword>
<accession>A6G183</accession>
<name>A6G183_9BACT</name>
<sequence length="35" mass="3694">MSFAGLALVGRIAAKHGGELRVRPVVALRLPRAPN</sequence>
<proteinExistence type="predicted"/>
<reference evidence="1 2" key="1">
    <citation type="submission" date="2007-06" db="EMBL/GenBank/DDBJ databases">
        <authorList>
            <person name="Shimkets L."/>
            <person name="Ferriera S."/>
            <person name="Johnson J."/>
            <person name="Kravitz S."/>
            <person name="Beeson K."/>
            <person name="Sutton G."/>
            <person name="Rogers Y.-H."/>
            <person name="Friedman R."/>
            <person name="Frazier M."/>
            <person name="Venter J.C."/>
        </authorList>
    </citation>
    <scope>NUCLEOTIDE SEQUENCE [LARGE SCALE GENOMIC DNA]</scope>
    <source>
        <strain evidence="1 2">SIR-1</strain>
    </source>
</reference>
<evidence type="ECO:0000313" key="2">
    <source>
        <dbReference type="Proteomes" id="UP000005801"/>
    </source>
</evidence>
<protein>
    <submittedName>
        <fullName evidence="1">Uncharacterized protein</fullName>
    </submittedName>
</protein>
<gene>
    <name evidence="1" type="ORF">PPSIR1_11400</name>
</gene>
<evidence type="ECO:0000313" key="1">
    <source>
        <dbReference type="EMBL" id="EDM80378.1"/>
    </source>
</evidence>
<dbReference type="AlphaFoldDB" id="A6G183"/>
<dbReference type="EMBL" id="ABCS01000011">
    <property type="protein sequence ID" value="EDM80378.1"/>
    <property type="molecule type" value="Genomic_DNA"/>
</dbReference>
<organism evidence="1 2">
    <name type="scientific">Plesiocystis pacifica SIR-1</name>
    <dbReference type="NCBI Taxonomy" id="391625"/>
    <lineage>
        <taxon>Bacteria</taxon>
        <taxon>Pseudomonadati</taxon>
        <taxon>Myxococcota</taxon>
        <taxon>Polyangia</taxon>
        <taxon>Nannocystales</taxon>
        <taxon>Nannocystaceae</taxon>
        <taxon>Plesiocystis</taxon>
    </lineage>
</organism>
<comment type="caution">
    <text evidence="1">The sequence shown here is derived from an EMBL/GenBank/DDBJ whole genome shotgun (WGS) entry which is preliminary data.</text>
</comment>